<dbReference type="RefSeq" id="WP_076023444.1">
    <property type="nucleotide sequence ID" value="NZ_JARXVV010000011.1"/>
</dbReference>
<feature type="transmembrane region" description="Helical" evidence="6">
    <location>
        <begin position="282"/>
        <end position="305"/>
    </location>
</feature>
<evidence type="ECO:0000256" key="2">
    <source>
        <dbReference type="ARBA" id="ARBA00022475"/>
    </source>
</evidence>
<organism evidence="7 8">
    <name type="scientific">Polynucleobacter sphagniphilus</name>
    <dbReference type="NCBI Taxonomy" id="1743169"/>
    <lineage>
        <taxon>Bacteria</taxon>
        <taxon>Pseudomonadati</taxon>
        <taxon>Pseudomonadota</taxon>
        <taxon>Betaproteobacteria</taxon>
        <taxon>Burkholderiales</taxon>
        <taxon>Burkholderiaceae</taxon>
        <taxon>Polynucleobacter</taxon>
    </lineage>
</organism>
<proteinExistence type="predicted"/>
<keyword evidence="4 6" id="KW-1133">Transmembrane helix</keyword>
<evidence type="ECO:0000313" key="8">
    <source>
        <dbReference type="Proteomes" id="UP001161160"/>
    </source>
</evidence>
<keyword evidence="2" id="KW-1003">Cell membrane</keyword>
<feature type="transmembrane region" description="Helical" evidence="6">
    <location>
        <begin position="199"/>
        <end position="220"/>
    </location>
</feature>
<feature type="transmembrane region" description="Helical" evidence="6">
    <location>
        <begin position="77"/>
        <end position="106"/>
    </location>
</feature>
<feature type="transmembrane region" description="Helical" evidence="6">
    <location>
        <begin position="157"/>
        <end position="179"/>
    </location>
</feature>
<dbReference type="GO" id="GO:0005886">
    <property type="term" value="C:plasma membrane"/>
    <property type="evidence" value="ECO:0007669"/>
    <property type="project" value="UniProtKB-SubCell"/>
</dbReference>
<dbReference type="Pfam" id="PF13520">
    <property type="entry name" value="AA_permease_2"/>
    <property type="match status" value="1"/>
</dbReference>
<feature type="transmembrane region" description="Helical" evidence="6">
    <location>
        <begin position="126"/>
        <end position="145"/>
    </location>
</feature>
<feature type="transmembrane region" description="Helical" evidence="6">
    <location>
        <begin position="425"/>
        <end position="442"/>
    </location>
</feature>
<name>A0AA43MAW6_9BURK</name>
<feature type="transmembrane region" description="Helical" evidence="6">
    <location>
        <begin position="47"/>
        <end position="65"/>
    </location>
</feature>
<sequence length="452" mass="48138">MTSELKKDTLGIFQSLIIGVAGSAPSFSISATMAALIAAVGVLAPASLLYCGLMMVGIVLAYMHLNAHRPNSGASFAWVTEIFGTSLGFFAGWALLVASALFMVSASIPAGAATLLLLRPEYADSQVAVTLCAVAWLTLITILVVKGIGLTAKVQIVMTLIELLILSGISLLVIFRFGGAALHELSWHSFSPSAFTPSGFANGAVIALFFFWGWDVSINLNEETKNPEKAPGYGVVGAILVIIAAFTAFATISLLALSNEEISQSGTNIIFSVADKVLPAPWSYLAVLALILSTIGTIETSMLQFSRTMFSKSREGIFHIRWSQVHAQWKTPYAATFLIASIGAILLLLSISSKSIADVMMASINIIGVQAAYYYGLAGFACAWCFRRQALGSIKLTITMVIWPVLSALALWWAAVMAIKGFDALTSTIAIGSLLLGFIPLYKSIRKRASQN</sequence>
<feature type="transmembrane region" description="Helical" evidence="6">
    <location>
        <begin position="12"/>
        <end position="41"/>
    </location>
</feature>
<feature type="transmembrane region" description="Helical" evidence="6">
    <location>
        <begin position="333"/>
        <end position="352"/>
    </location>
</feature>
<dbReference type="InterPro" id="IPR002293">
    <property type="entry name" value="AA/rel_permease1"/>
</dbReference>
<feature type="transmembrane region" description="Helical" evidence="6">
    <location>
        <begin position="398"/>
        <end position="419"/>
    </location>
</feature>
<dbReference type="PANTHER" id="PTHR42770">
    <property type="entry name" value="AMINO ACID TRANSPORTER-RELATED"/>
    <property type="match status" value="1"/>
</dbReference>
<accession>A0AA43MAW6</accession>
<evidence type="ECO:0000256" key="3">
    <source>
        <dbReference type="ARBA" id="ARBA00022692"/>
    </source>
</evidence>
<reference evidence="7" key="1">
    <citation type="submission" date="2023-04" db="EMBL/GenBank/DDBJ databases">
        <title>Genome Encyclopedia of Bacteria and Archaea VI: Functional Genomics of Type Strains.</title>
        <authorList>
            <person name="Whitman W."/>
        </authorList>
    </citation>
    <scope>NUCLEOTIDE SEQUENCE</scope>
    <source>
        <strain evidence="7">Enz.4-51</strain>
    </source>
</reference>
<dbReference type="GeneID" id="83596140"/>
<protein>
    <submittedName>
        <fullName evidence="7">Amino acid transporter</fullName>
    </submittedName>
</protein>
<evidence type="ECO:0000313" key="7">
    <source>
        <dbReference type="EMBL" id="MDH6503947.1"/>
    </source>
</evidence>
<feature type="transmembrane region" description="Helical" evidence="6">
    <location>
        <begin position="364"/>
        <end position="386"/>
    </location>
</feature>
<dbReference type="Gene3D" id="1.20.1740.10">
    <property type="entry name" value="Amino acid/polyamine transporter I"/>
    <property type="match status" value="1"/>
</dbReference>
<evidence type="ECO:0000256" key="1">
    <source>
        <dbReference type="ARBA" id="ARBA00004651"/>
    </source>
</evidence>
<evidence type="ECO:0000256" key="6">
    <source>
        <dbReference type="SAM" id="Phobius"/>
    </source>
</evidence>
<comment type="caution">
    <text evidence="7">The sequence shown here is derived from an EMBL/GenBank/DDBJ whole genome shotgun (WGS) entry which is preliminary data.</text>
</comment>
<evidence type="ECO:0000256" key="5">
    <source>
        <dbReference type="ARBA" id="ARBA00023136"/>
    </source>
</evidence>
<dbReference type="Proteomes" id="UP001161160">
    <property type="component" value="Unassembled WGS sequence"/>
</dbReference>
<dbReference type="EMBL" id="JARXYA010000005">
    <property type="protein sequence ID" value="MDH6503947.1"/>
    <property type="molecule type" value="Genomic_DNA"/>
</dbReference>
<keyword evidence="8" id="KW-1185">Reference proteome</keyword>
<dbReference type="PIRSF" id="PIRSF006060">
    <property type="entry name" value="AA_transporter"/>
    <property type="match status" value="1"/>
</dbReference>
<keyword evidence="5 6" id="KW-0472">Membrane</keyword>
<dbReference type="AlphaFoldDB" id="A0AA43MAW6"/>
<gene>
    <name evidence="7" type="ORF">M2127_001251</name>
</gene>
<comment type="subcellular location">
    <subcellularLocation>
        <location evidence="1">Cell membrane</location>
        <topology evidence="1">Multi-pass membrane protein</topology>
    </subcellularLocation>
</comment>
<keyword evidence="3 6" id="KW-0812">Transmembrane</keyword>
<dbReference type="PANTHER" id="PTHR42770:SF7">
    <property type="entry name" value="MEMBRANE PROTEIN"/>
    <property type="match status" value="1"/>
</dbReference>
<dbReference type="InterPro" id="IPR050367">
    <property type="entry name" value="APC_superfamily"/>
</dbReference>
<dbReference type="GO" id="GO:0022857">
    <property type="term" value="F:transmembrane transporter activity"/>
    <property type="evidence" value="ECO:0007669"/>
    <property type="project" value="InterPro"/>
</dbReference>
<feature type="transmembrane region" description="Helical" evidence="6">
    <location>
        <begin position="232"/>
        <end position="257"/>
    </location>
</feature>
<evidence type="ECO:0000256" key="4">
    <source>
        <dbReference type="ARBA" id="ARBA00022989"/>
    </source>
</evidence>